<dbReference type="PROSITE" id="PS51257">
    <property type="entry name" value="PROKAR_LIPOPROTEIN"/>
    <property type="match status" value="1"/>
</dbReference>
<proteinExistence type="predicted"/>
<organism evidence="3 4">
    <name type="scientific">Pendulispora brunnea</name>
    <dbReference type="NCBI Taxonomy" id="2905690"/>
    <lineage>
        <taxon>Bacteria</taxon>
        <taxon>Pseudomonadati</taxon>
        <taxon>Myxococcota</taxon>
        <taxon>Myxococcia</taxon>
        <taxon>Myxococcales</taxon>
        <taxon>Sorangiineae</taxon>
        <taxon>Pendulisporaceae</taxon>
        <taxon>Pendulispora</taxon>
    </lineage>
</organism>
<protein>
    <recommendedName>
        <fullName evidence="2">Golvesin/Xly CBD-like domain-containing protein</fullName>
    </recommendedName>
</protein>
<dbReference type="Gene3D" id="2.60.120.260">
    <property type="entry name" value="Galactose-binding domain-like"/>
    <property type="match status" value="1"/>
</dbReference>
<dbReference type="CDD" id="cd14488">
    <property type="entry name" value="CBM6-CBM35-CBM36_like_2"/>
    <property type="match status" value="1"/>
</dbReference>
<evidence type="ECO:0000256" key="1">
    <source>
        <dbReference type="SAM" id="SignalP"/>
    </source>
</evidence>
<feature type="domain" description="Golvesin/Xly CBD-like" evidence="2">
    <location>
        <begin position="331"/>
        <end position="461"/>
    </location>
</feature>
<name>A0ABZ2JVP4_9BACT</name>
<dbReference type="InterPro" id="IPR033803">
    <property type="entry name" value="CBD-like_Golvesin-Xly"/>
</dbReference>
<dbReference type="RefSeq" id="WP_394841167.1">
    <property type="nucleotide sequence ID" value="NZ_CP089982.1"/>
</dbReference>
<evidence type="ECO:0000259" key="2">
    <source>
        <dbReference type="Pfam" id="PF25275"/>
    </source>
</evidence>
<feature type="chain" id="PRO_5046409974" description="Golvesin/Xly CBD-like domain-containing protein" evidence="1">
    <location>
        <begin position="23"/>
        <end position="462"/>
    </location>
</feature>
<gene>
    <name evidence="3" type="ORF">LZC95_29365</name>
</gene>
<feature type="signal peptide" evidence="1">
    <location>
        <begin position="1"/>
        <end position="22"/>
    </location>
</feature>
<accession>A0ABZ2JVP4</accession>
<dbReference type="Pfam" id="PF25275">
    <property type="entry name" value="Golvesin_C"/>
    <property type="match status" value="1"/>
</dbReference>
<evidence type="ECO:0000313" key="3">
    <source>
        <dbReference type="EMBL" id="WXA90553.1"/>
    </source>
</evidence>
<reference evidence="3 4" key="1">
    <citation type="submission" date="2021-12" db="EMBL/GenBank/DDBJ databases">
        <title>Discovery of the Pendulisporaceae a myxobacterial family with distinct sporulation behavior and unique specialized metabolism.</title>
        <authorList>
            <person name="Garcia R."/>
            <person name="Popoff A."/>
            <person name="Bader C.D."/>
            <person name="Loehr J."/>
            <person name="Walesch S."/>
            <person name="Walt C."/>
            <person name="Boldt J."/>
            <person name="Bunk B."/>
            <person name="Haeckl F.J.F.P.J."/>
            <person name="Gunesch A.P."/>
            <person name="Birkelbach J."/>
            <person name="Nuebel U."/>
            <person name="Pietschmann T."/>
            <person name="Bach T."/>
            <person name="Mueller R."/>
        </authorList>
    </citation>
    <scope>NUCLEOTIDE SEQUENCE [LARGE SCALE GENOMIC DNA]</scope>
    <source>
        <strain evidence="3 4">MSr12523</strain>
    </source>
</reference>
<evidence type="ECO:0000313" key="4">
    <source>
        <dbReference type="Proteomes" id="UP001379533"/>
    </source>
</evidence>
<keyword evidence="1" id="KW-0732">Signal</keyword>
<dbReference type="Proteomes" id="UP001379533">
    <property type="component" value="Chromosome"/>
</dbReference>
<dbReference type="EMBL" id="CP089982">
    <property type="protein sequence ID" value="WXA90553.1"/>
    <property type="molecule type" value="Genomic_DNA"/>
</dbReference>
<sequence>MRRSLPVGLFLLLSLSALQGCASDIEDSDSSNAALTQNDGIELQWKENLDSVGGDVVGIQAENDGWRVLSDHGLFTFPTRRLAQPIDRVWATASGDIPDQSEVAIEVRNRSIGGGWSEWRIATPQEPAVFPRAGSEVQVRAVLTANPSGQSPVLRALSLHASPSAASAPMSEVPLAPLTYRVYATREGLVGGTTANGHVIKSRDHFVALPTRRALASNGGREYTVTLRYNGRTVTEPVWDVGPWNTKDDYWNPAATREMWRDLPQGKPEAQAAYQNGYNGGKDQFGRKVANPAGIDLADGTFWDSLGMSDNDWVDVTYNWTSGGGSTWETIVDDATEGRFHASANWGSSSWSSQRYGTGYRFASPEAVSDAAWFAVDVPAAGNYEAYVYYPADSGYNSQTPFLVQATDGVRTVKVDQRQGGGQWVSLGVFPIAAGDHDVVGVSRWTTTTGYVIADAVKLVRR</sequence>
<keyword evidence="4" id="KW-1185">Reference proteome</keyword>